<evidence type="ECO:0000256" key="2">
    <source>
        <dbReference type="ARBA" id="ARBA00004651"/>
    </source>
</evidence>
<feature type="transmembrane region" description="Helical" evidence="14">
    <location>
        <begin position="6"/>
        <end position="30"/>
    </location>
</feature>
<evidence type="ECO:0000256" key="8">
    <source>
        <dbReference type="ARBA" id="ARBA00022741"/>
    </source>
</evidence>
<dbReference type="InterPro" id="IPR000014">
    <property type="entry name" value="PAS"/>
</dbReference>
<dbReference type="AlphaFoldDB" id="A0A841KR09"/>
<dbReference type="CDD" id="cd06225">
    <property type="entry name" value="HAMP"/>
    <property type="match status" value="1"/>
</dbReference>
<dbReference type="NCBIfam" id="TIGR00229">
    <property type="entry name" value="sensory_box"/>
    <property type="match status" value="1"/>
</dbReference>
<reference evidence="18 19" key="1">
    <citation type="submission" date="2020-08" db="EMBL/GenBank/DDBJ databases">
        <title>Genomic Encyclopedia of Type Strains, Phase IV (KMG-IV): sequencing the most valuable type-strain genomes for metagenomic binning, comparative biology and taxonomic classification.</title>
        <authorList>
            <person name="Goeker M."/>
        </authorList>
    </citation>
    <scope>NUCLEOTIDE SEQUENCE [LARGE SCALE GENOMIC DNA]</scope>
    <source>
        <strain evidence="18 19">DSM 103526</strain>
    </source>
</reference>
<evidence type="ECO:0000256" key="3">
    <source>
        <dbReference type="ARBA" id="ARBA00012438"/>
    </source>
</evidence>
<evidence type="ECO:0000256" key="13">
    <source>
        <dbReference type="ARBA" id="ARBA00023136"/>
    </source>
</evidence>
<protein>
    <recommendedName>
        <fullName evidence="3">histidine kinase</fullName>
        <ecNumber evidence="3">2.7.13.3</ecNumber>
    </recommendedName>
</protein>
<dbReference type="SMART" id="SM00387">
    <property type="entry name" value="HATPase_c"/>
    <property type="match status" value="1"/>
</dbReference>
<dbReference type="InterPro" id="IPR029151">
    <property type="entry name" value="Sensor-like_sf"/>
</dbReference>
<evidence type="ECO:0000259" key="16">
    <source>
        <dbReference type="PROSITE" id="PS50112"/>
    </source>
</evidence>
<dbReference type="InterPro" id="IPR035965">
    <property type="entry name" value="PAS-like_dom_sf"/>
</dbReference>
<evidence type="ECO:0000256" key="9">
    <source>
        <dbReference type="ARBA" id="ARBA00022777"/>
    </source>
</evidence>
<dbReference type="PRINTS" id="PR00344">
    <property type="entry name" value="BCTRLSENSOR"/>
</dbReference>
<dbReference type="SMART" id="SM00304">
    <property type="entry name" value="HAMP"/>
    <property type="match status" value="1"/>
</dbReference>
<dbReference type="CDD" id="cd00130">
    <property type="entry name" value="PAS"/>
    <property type="match status" value="1"/>
</dbReference>
<evidence type="ECO:0000256" key="1">
    <source>
        <dbReference type="ARBA" id="ARBA00000085"/>
    </source>
</evidence>
<dbReference type="Gene3D" id="3.30.565.10">
    <property type="entry name" value="Histidine kinase-like ATPase, C-terminal domain"/>
    <property type="match status" value="1"/>
</dbReference>
<comment type="subcellular location">
    <subcellularLocation>
        <location evidence="2">Cell membrane</location>
        <topology evidence="2">Multi-pass membrane protein</topology>
    </subcellularLocation>
</comment>
<evidence type="ECO:0000259" key="15">
    <source>
        <dbReference type="PROSITE" id="PS50109"/>
    </source>
</evidence>
<dbReference type="InterPro" id="IPR004358">
    <property type="entry name" value="Sig_transdc_His_kin-like_C"/>
</dbReference>
<dbReference type="GO" id="GO:0004721">
    <property type="term" value="F:phosphoprotein phosphatase activity"/>
    <property type="evidence" value="ECO:0007669"/>
    <property type="project" value="TreeGrafter"/>
</dbReference>
<keyword evidence="6 18" id="KW-0808">Transferase</keyword>
<feature type="domain" description="HAMP" evidence="17">
    <location>
        <begin position="200"/>
        <end position="252"/>
    </location>
</feature>
<keyword evidence="12" id="KW-0902">Two-component regulatory system</keyword>
<dbReference type="PROSITE" id="PS50885">
    <property type="entry name" value="HAMP"/>
    <property type="match status" value="1"/>
</dbReference>
<dbReference type="PROSITE" id="PS50112">
    <property type="entry name" value="PAS"/>
    <property type="match status" value="1"/>
</dbReference>
<dbReference type="InterPro" id="IPR036097">
    <property type="entry name" value="HisK_dim/P_sf"/>
</dbReference>
<dbReference type="GO" id="GO:0016036">
    <property type="term" value="P:cellular response to phosphate starvation"/>
    <property type="evidence" value="ECO:0007669"/>
    <property type="project" value="TreeGrafter"/>
</dbReference>
<dbReference type="InterPro" id="IPR003660">
    <property type="entry name" value="HAMP_dom"/>
</dbReference>
<dbReference type="FunFam" id="3.30.565.10:FF:000006">
    <property type="entry name" value="Sensor histidine kinase WalK"/>
    <property type="match status" value="1"/>
</dbReference>
<keyword evidence="5" id="KW-0597">Phosphoprotein</keyword>
<evidence type="ECO:0000313" key="18">
    <source>
        <dbReference type="EMBL" id="MBB6214530.1"/>
    </source>
</evidence>
<evidence type="ECO:0000256" key="14">
    <source>
        <dbReference type="SAM" id="Phobius"/>
    </source>
</evidence>
<dbReference type="Gene3D" id="3.30.450.20">
    <property type="entry name" value="PAS domain"/>
    <property type="match status" value="2"/>
</dbReference>
<dbReference type="GO" id="GO:0000155">
    <property type="term" value="F:phosphorelay sensor kinase activity"/>
    <property type="evidence" value="ECO:0007669"/>
    <property type="project" value="InterPro"/>
</dbReference>
<dbReference type="Proteomes" id="UP000579281">
    <property type="component" value="Unassembled WGS sequence"/>
</dbReference>
<keyword evidence="10" id="KW-0067">ATP-binding</keyword>
<dbReference type="Gene3D" id="1.10.287.130">
    <property type="match status" value="1"/>
</dbReference>
<feature type="domain" description="PAS" evidence="16">
    <location>
        <begin position="257"/>
        <end position="300"/>
    </location>
</feature>
<dbReference type="EC" id="2.7.13.3" evidence="3"/>
<evidence type="ECO:0000256" key="12">
    <source>
        <dbReference type="ARBA" id="ARBA00023012"/>
    </source>
</evidence>
<accession>A0A841KR09</accession>
<keyword evidence="7 14" id="KW-0812">Transmembrane</keyword>
<dbReference type="GO" id="GO:0005886">
    <property type="term" value="C:plasma membrane"/>
    <property type="evidence" value="ECO:0007669"/>
    <property type="project" value="UniProtKB-SubCell"/>
</dbReference>
<proteinExistence type="predicted"/>
<dbReference type="Pfam" id="PF02518">
    <property type="entry name" value="HATPase_c"/>
    <property type="match status" value="1"/>
</dbReference>
<dbReference type="FunFam" id="1.10.287.130:FF:000001">
    <property type="entry name" value="Two-component sensor histidine kinase"/>
    <property type="match status" value="1"/>
</dbReference>
<dbReference type="Gene3D" id="6.10.340.10">
    <property type="match status" value="1"/>
</dbReference>
<dbReference type="InterPro" id="IPR003594">
    <property type="entry name" value="HATPase_dom"/>
</dbReference>
<evidence type="ECO:0000256" key="5">
    <source>
        <dbReference type="ARBA" id="ARBA00022553"/>
    </source>
</evidence>
<dbReference type="PANTHER" id="PTHR45453">
    <property type="entry name" value="PHOSPHATE REGULON SENSOR PROTEIN PHOR"/>
    <property type="match status" value="1"/>
</dbReference>
<evidence type="ECO:0000256" key="6">
    <source>
        <dbReference type="ARBA" id="ARBA00022679"/>
    </source>
</evidence>
<dbReference type="InterPro" id="IPR005467">
    <property type="entry name" value="His_kinase_dom"/>
</dbReference>
<dbReference type="GO" id="GO:0005524">
    <property type="term" value="F:ATP binding"/>
    <property type="evidence" value="ECO:0007669"/>
    <property type="project" value="UniProtKB-KW"/>
</dbReference>
<dbReference type="SUPFAM" id="SSF158472">
    <property type="entry name" value="HAMP domain-like"/>
    <property type="match status" value="1"/>
</dbReference>
<comment type="catalytic activity">
    <reaction evidence="1">
        <text>ATP + protein L-histidine = ADP + protein N-phospho-L-histidine.</text>
        <dbReference type="EC" id="2.7.13.3"/>
    </reaction>
</comment>
<dbReference type="SUPFAM" id="SSF55874">
    <property type="entry name" value="ATPase domain of HSP90 chaperone/DNA topoisomerase II/histidine kinase"/>
    <property type="match status" value="1"/>
</dbReference>
<keyword evidence="11 14" id="KW-1133">Transmembrane helix</keyword>
<dbReference type="SUPFAM" id="SSF55785">
    <property type="entry name" value="PYP-like sensor domain (PAS domain)"/>
    <property type="match status" value="1"/>
</dbReference>
<evidence type="ECO:0000256" key="4">
    <source>
        <dbReference type="ARBA" id="ARBA00022475"/>
    </source>
</evidence>
<dbReference type="InterPro" id="IPR036890">
    <property type="entry name" value="HATPase_C_sf"/>
</dbReference>
<dbReference type="EMBL" id="JACHEN010000002">
    <property type="protein sequence ID" value="MBB6214530.1"/>
    <property type="molecule type" value="Genomic_DNA"/>
</dbReference>
<dbReference type="CDD" id="cd00075">
    <property type="entry name" value="HATPase"/>
    <property type="match status" value="1"/>
</dbReference>
<dbReference type="SUPFAM" id="SSF103190">
    <property type="entry name" value="Sensory domain-like"/>
    <property type="match status" value="1"/>
</dbReference>
<dbReference type="CDD" id="cd00082">
    <property type="entry name" value="HisKA"/>
    <property type="match status" value="1"/>
</dbReference>
<organism evidence="18 19">
    <name type="scientific">Anaerosolibacter carboniphilus</name>
    <dbReference type="NCBI Taxonomy" id="1417629"/>
    <lineage>
        <taxon>Bacteria</taxon>
        <taxon>Bacillati</taxon>
        <taxon>Bacillota</taxon>
        <taxon>Clostridia</taxon>
        <taxon>Peptostreptococcales</taxon>
        <taxon>Thermotaleaceae</taxon>
        <taxon>Anaerosolibacter</taxon>
    </lineage>
</organism>
<sequence length="601" mass="68106">MMFRSIQWKFITIYFLLVFMAMVIVGVFILQQFEEYHLGVVSGNLERVARNTVLPDLSKINGLDANQNEVQSMIKNWQIALSDEISVVNTDFKIIASSNDSLIGKNVLDIVDEHLLLDGRAGRMAEGRDFVTNQTTGEVTPVKNIIFPIEDANRKIQGILYFRSDLGNIYTTLENSKDILIEATALALFITVVLGFFIARSVTEPITDVTVKAAKMAKGDFDQVVEVKSDDEIGQLASMFNYLTEKLKDTLSEISSEKSKMETILNYMADGLIAVNMQGHVIHANPSAMKMLNLSKHELICDSYDDLIRNLNESLTLDYLSENNPDWEGSEIIRINDSIYQANYAPFKDEKDEKAGIVMVLQDITERQKLDNMRKEFVANVSHELKTPLTSIKSYTETLLDGALENKEMAEQFLKVVDSEADRMTRLVRDLLQLSSLDYKQVKWNKKDYDLVKIVKNSVMKVEMTAKNKSQTLEYISQEDSMPGYFDSDRIEQVILNIVSNAIKYTPEEGQIKVFLECKENQGIIRVVDNGMGIPKEDIPRLFERFYRVDKARSREMGGTGLGLSIARQIVEAHNGSIRIDSEYGEGTEVIIQLPLEEKVV</sequence>
<dbReference type="InterPro" id="IPR003661">
    <property type="entry name" value="HisK_dim/P_dom"/>
</dbReference>
<name>A0A841KR09_9FIRM</name>
<keyword evidence="13 14" id="KW-0472">Membrane</keyword>
<dbReference type="SUPFAM" id="SSF47384">
    <property type="entry name" value="Homodimeric domain of signal transducing histidine kinase"/>
    <property type="match status" value="1"/>
</dbReference>
<keyword evidence="8" id="KW-0547">Nucleotide-binding</keyword>
<gene>
    <name evidence="18" type="ORF">HNQ80_000610</name>
</gene>
<dbReference type="Pfam" id="PF00512">
    <property type="entry name" value="HisKA"/>
    <property type="match status" value="1"/>
</dbReference>
<keyword evidence="4" id="KW-1003">Cell membrane</keyword>
<keyword evidence="9 18" id="KW-0418">Kinase</keyword>
<keyword evidence="19" id="KW-1185">Reference proteome</keyword>
<evidence type="ECO:0000256" key="10">
    <source>
        <dbReference type="ARBA" id="ARBA00022840"/>
    </source>
</evidence>
<dbReference type="Pfam" id="PF13426">
    <property type="entry name" value="PAS_9"/>
    <property type="match status" value="1"/>
</dbReference>
<feature type="domain" description="Histidine kinase" evidence="15">
    <location>
        <begin position="380"/>
        <end position="598"/>
    </location>
</feature>
<comment type="caution">
    <text evidence="18">The sequence shown here is derived from an EMBL/GenBank/DDBJ whole genome shotgun (WGS) entry which is preliminary data.</text>
</comment>
<dbReference type="PROSITE" id="PS50109">
    <property type="entry name" value="HIS_KIN"/>
    <property type="match status" value="1"/>
</dbReference>
<dbReference type="InterPro" id="IPR050351">
    <property type="entry name" value="BphY/WalK/GraS-like"/>
</dbReference>
<dbReference type="SMART" id="SM00091">
    <property type="entry name" value="PAS"/>
    <property type="match status" value="1"/>
</dbReference>
<evidence type="ECO:0000256" key="11">
    <source>
        <dbReference type="ARBA" id="ARBA00022989"/>
    </source>
</evidence>
<evidence type="ECO:0000256" key="7">
    <source>
        <dbReference type="ARBA" id="ARBA00022692"/>
    </source>
</evidence>
<evidence type="ECO:0000259" key="17">
    <source>
        <dbReference type="PROSITE" id="PS50885"/>
    </source>
</evidence>
<dbReference type="Pfam" id="PF00672">
    <property type="entry name" value="HAMP"/>
    <property type="match status" value="1"/>
</dbReference>
<dbReference type="PANTHER" id="PTHR45453:SF1">
    <property type="entry name" value="PHOSPHATE REGULON SENSOR PROTEIN PHOR"/>
    <property type="match status" value="1"/>
</dbReference>
<dbReference type="SMART" id="SM00388">
    <property type="entry name" value="HisKA"/>
    <property type="match status" value="1"/>
</dbReference>
<evidence type="ECO:0000313" key="19">
    <source>
        <dbReference type="Proteomes" id="UP000579281"/>
    </source>
</evidence>